<accession>A0AA86IVL0</accession>
<protein>
    <submittedName>
        <fullName evidence="1">Uncharacterized protein</fullName>
    </submittedName>
</protein>
<geneLocation type="plasmid" evidence="1 2">
    <name>pYSPA8-1</name>
</geneLocation>
<keyword evidence="1" id="KW-0614">Plasmid</keyword>
<evidence type="ECO:0000313" key="2">
    <source>
        <dbReference type="Proteomes" id="UP001291653"/>
    </source>
</evidence>
<dbReference type="EMBL" id="LC735414">
    <property type="protein sequence ID" value="BDT39510.1"/>
    <property type="molecule type" value="Genomic_DNA"/>
</dbReference>
<sequence length="142" mass="16113">MEFIRAAASLDERADWELQKTGITGCLQFAVDNLDGRRKEIWAGAQGSIEGLTSELDRWHCLSDLATEEEEGLKGLEGQEKKDRNSLVYGLRSLLADLEPKGIVSQFMREDRESFISRFHREFFGRAFDGNCSSLGYCPCRK</sequence>
<dbReference type="AlphaFoldDB" id="A0AA86IVL0"/>
<evidence type="ECO:0000313" key="1">
    <source>
        <dbReference type="EMBL" id="BDT39510.1"/>
    </source>
</evidence>
<dbReference type="RefSeq" id="WP_323451993.1">
    <property type="nucleotide sequence ID" value="NZ_LC735414.1"/>
</dbReference>
<organism evidence="1 2">
    <name type="scientific">Streptomyces yaizuensis</name>
    <dbReference type="NCBI Taxonomy" id="2989713"/>
    <lineage>
        <taxon>Bacteria</taxon>
        <taxon>Bacillati</taxon>
        <taxon>Actinomycetota</taxon>
        <taxon>Actinomycetes</taxon>
        <taxon>Kitasatosporales</taxon>
        <taxon>Streptomycetaceae</taxon>
        <taxon>Streptomyces</taxon>
    </lineage>
</organism>
<reference evidence="1 2" key="1">
    <citation type="submission" date="2022-10" db="EMBL/GenBank/DDBJ databases">
        <title>Draft genome sequence of Streptomyces sp. YSPA8.</title>
        <authorList>
            <person name="Moriuchi R."/>
            <person name="Dohra H."/>
            <person name="Yamamura H."/>
            <person name="Kodani S."/>
        </authorList>
    </citation>
    <scope>NUCLEOTIDE SEQUENCE [LARGE SCALE GENOMIC DNA]</scope>
    <source>
        <strain evidence="1 2">YSPA8</strain>
        <plasmid evidence="1 2">pYSPA8-1</plasmid>
    </source>
</reference>
<gene>
    <name evidence="1" type="ORF">SYYSPA8_36960</name>
</gene>
<keyword evidence="2" id="KW-1185">Reference proteome</keyword>
<name>A0AA86IVL0_9ACTN</name>
<dbReference type="Proteomes" id="UP001291653">
    <property type="component" value="Plasmid pYSPA8-1"/>
</dbReference>
<proteinExistence type="predicted"/>